<dbReference type="OrthoDB" id="2265273at2759"/>
<dbReference type="EMBL" id="JAEPRC010000883">
    <property type="protein sequence ID" value="KAG2190973.1"/>
    <property type="molecule type" value="Genomic_DNA"/>
</dbReference>
<gene>
    <name evidence="1" type="ORF">INT46_006442</name>
</gene>
<keyword evidence="2" id="KW-1185">Reference proteome</keyword>
<dbReference type="Pfam" id="PF15011">
    <property type="entry name" value="CA109-like"/>
    <property type="match status" value="1"/>
</dbReference>
<organism evidence="1 2">
    <name type="scientific">Mucor plumbeus</name>
    <dbReference type="NCBI Taxonomy" id="97098"/>
    <lineage>
        <taxon>Eukaryota</taxon>
        <taxon>Fungi</taxon>
        <taxon>Fungi incertae sedis</taxon>
        <taxon>Mucoromycota</taxon>
        <taxon>Mucoromycotina</taxon>
        <taxon>Mucoromycetes</taxon>
        <taxon>Mucorales</taxon>
        <taxon>Mucorineae</taxon>
        <taxon>Mucoraceae</taxon>
        <taxon>Mucor</taxon>
    </lineage>
</organism>
<name>A0A8H7UT02_9FUNG</name>
<sequence>MQQQQIQDRNTSFIILGKAEVLCNTWRRLQLKSLSLLQSITNVIAQRVATFDQPSTLEQHGVDLSHLVYKQTESLESLINDLHSVLELFEKVKRDWAQLDLEATRHATKFTASRLTQTKPVPLSTSSLIQVTAVTPTQAHDMISRLAYMYNEEFNYKSTLLSTLQSNVSNQDQIQQLSDRWDAETHISTELQNDVYERIKLYKTVKKVLESVD</sequence>
<evidence type="ECO:0000313" key="1">
    <source>
        <dbReference type="EMBL" id="KAG2190973.1"/>
    </source>
</evidence>
<reference evidence="1" key="1">
    <citation type="submission" date="2020-12" db="EMBL/GenBank/DDBJ databases">
        <title>Metabolic potential, ecology and presence of endohyphal bacteria is reflected in genomic diversity of Mucoromycotina.</title>
        <authorList>
            <person name="Muszewska A."/>
            <person name="Okrasinska A."/>
            <person name="Steczkiewicz K."/>
            <person name="Drgas O."/>
            <person name="Orlowska M."/>
            <person name="Perlinska-Lenart U."/>
            <person name="Aleksandrzak-Piekarczyk T."/>
            <person name="Szatraj K."/>
            <person name="Zielenkiewicz U."/>
            <person name="Pilsyk S."/>
            <person name="Malc E."/>
            <person name="Mieczkowski P."/>
            <person name="Kruszewska J.S."/>
            <person name="Biernat P."/>
            <person name="Pawlowska J."/>
        </authorList>
    </citation>
    <scope>NUCLEOTIDE SEQUENCE</scope>
    <source>
        <strain evidence="1">CBS 226.32</strain>
    </source>
</reference>
<evidence type="ECO:0000313" key="2">
    <source>
        <dbReference type="Proteomes" id="UP000650833"/>
    </source>
</evidence>
<proteinExistence type="predicted"/>
<comment type="caution">
    <text evidence="1">The sequence shown here is derived from an EMBL/GenBank/DDBJ whole genome shotgun (WGS) entry which is preliminary data.</text>
</comment>
<accession>A0A8H7UT02</accession>
<dbReference type="InterPro" id="IPR029159">
    <property type="entry name" value="CA109-like"/>
</dbReference>
<protein>
    <submittedName>
        <fullName evidence="1">Uncharacterized protein</fullName>
    </submittedName>
</protein>
<dbReference type="AlphaFoldDB" id="A0A8H7UT02"/>
<dbReference type="Proteomes" id="UP000650833">
    <property type="component" value="Unassembled WGS sequence"/>
</dbReference>